<feature type="transmembrane region" description="Helical" evidence="6">
    <location>
        <begin position="183"/>
        <end position="205"/>
    </location>
</feature>
<feature type="transmembrane region" description="Helical" evidence="6">
    <location>
        <begin position="125"/>
        <end position="147"/>
    </location>
</feature>
<feature type="transmembrane region" description="Helical" evidence="6">
    <location>
        <begin position="90"/>
        <end position="113"/>
    </location>
</feature>
<feature type="transmembrane region" description="Helical" evidence="6">
    <location>
        <begin position="394"/>
        <end position="413"/>
    </location>
</feature>
<evidence type="ECO:0000256" key="1">
    <source>
        <dbReference type="ARBA" id="ARBA00004651"/>
    </source>
</evidence>
<feature type="transmembrane region" description="Helical" evidence="6">
    <location>
        <begin position="450"/>
        <end position="471"/>
    </location>
</feature>
<dbReference type="PhylomeDB" id="Q8TJL8"/>
<evidence type="ECO:0000256" key="3">
    <source>
        <dbReference type="ARBA" id="ARBA00022692"/>
    </source>
</evidence>
<comment type="subcellular location">
    <subcellularLocation>
        <location evidence="1">Cell membrane</location>
        <topology evidence="1">Multi-pass membrane protein</topology>
    </subcellularLocation>
</comment>
<evidence type="ECO:0000256" key="6">
    <source>
        <dbReference type="SAM" id="Phobius"/>
    </source>
</evidence>
<evidence type="ECO:0000256" key="2">
    <source>
        <dbReference type="ARBA" id="ARBA00022475"/>
    </source>
</evidence>
<name>Q8TJL8_METAC</name>
<feature type="transmembrane region" description="Helical" evidence="6">
    <location>
        <begin position="305"/>
        <end position="325"/>
    </location>
</feature>
<gene>
    <name evidence="7" type="ordered locus">MA_3764</name>
</gene>
<dbReference type="AlphaFoldDB" id="Q8TJL8"/>
<dbReference type="EnsemblBacteria" id="AAM07117">
    <property type="protein sequence ID" value="AAM07117"/>
    <property type="gene ID" value="MA_3764"/>
</dbReference>
<feature type="transmembrane region" description="Helical" evidence="6">
    <location>
        <begin position="52"/>
        <end position="78"/>
    </location>
</feature>
<keyword evidence="2" id="KW-1003">Cell membrane</keyword>
<reference evidence="7 8" key="1">
    <citation type="journal article" date="2002" name="Genome Res.">
        <title>The genome of Methanosarcina acetivorans reveals extensive metabolic and physiological diversity.</title>
        <authorList>
            <person name="Galagan J.E."/>
            <person name="Nusbaum C."/>
            <person name="Roy A."/>
            <person name="Endrizzi M.G."/>
            <person name="Macdonald P."/>
            <person name="FitzHugh W."/>
            <person name="Calvo S."/>
            <person name="Engels R."/>
            <person name="Smirnov S."/>
            <person name="Atnoor D."/>
            <person name="Brown A."/>
            <person name="Allen N."/>
            <person name="Naylor J."/>
            <person name="Stange-Thomann N."/>
            <person name="DeArellano K."/>
            <person name="Johnson R."/>
            <person name="Linton L."/>
            <person name="McEwan P."/>
            <person name="McKernan K."/>
            <person name="Talamas J."/>
            <person name="Tirrell A."/>
            <person name="Ye W."/>
            <person name="Zimmer A."/>
            <person name="Barber R.D."/>
            <person name="Cann I."/>
            <person name="Graham D.E."/>
            <person name="Grahame D.A."/>
            <person name="Guss A."/>
            <person name="Hedderich R."/>
            <person name="Ingram-Smith C."/>
            <person name="Kuettner C.H."/>
            <person name="Krzycki J.A."/>
            <person name="Leigh J.A."/>
            <person name="Li W."/>
            <person name="Liu J."/>
            <person name="Mukhopadhyay B."/>
            <person name="Reeve J.N."/>
            <person name="Smith K."/>
            <person name="Springer T.A."/>
            <person name="Umayam L.A."/>
            <person name="White O."/>
            <person name="White R.H."/>
            <person name="de Macario E.C."/>
            <person name="Ferry J.G."/>
            <person name="Jarrell K.F."/>
            <person name="Jing H."/>
            <person name="Macario A.J.L."/>
            <person name="Paulsen I."/>
            <person name="Pritchett M."/>
            <person name="Sowers K.R."/>
            <person name="Swanson R.V."/>
            <person name="Zinder S.H."/>
            <person name="Lander E."/>
            <person name="Metcalf W.W."/>
            <person name="Birren B."/>
        </authorList>
    </citation>
    <scope>NUCLEOTIDE SEQUENCE [LARGE SCALE GENOMIC DNA]</scope>
    <source>
        <strain evidence="8">ATCC 35395 / DSM 2834 / JCM 12185 / C2A</strain>
    </source>
</reference>
<dbReference type="PANTHER" id="PTHR30250">
    <property type="entry name" value="PST FAMILY PREDICTED COLANIC ACID TRANSPORTER"/>
    <property type="match status" value="1"/>
</dbReference>
<dbReference type="KEGG" id="mac:MA_3764"/>
<evidence type="ECO:0000256" key="5">
    <source>
        <dbReference type="ARBA" id="ARBA00023136"/>
    </source>
</evidence>
<organism evidence="7 8">
    <name type="scientific">Methanosarcina acetivorans (strain ATCC 35395 / DSM 2834 / JCM 12185 / C2A)</name>
    <dbReference type="NCBI Taxonomy" id="188937"/>
    <lineage>
        <taxon>Archaea</taxon>
        <taxon>Methanobacteriati</taxon>
        <taxon>Methanobacteriota</taxon>
        <taxon>Stenosarchaea group</taxon>
        <taxon>Methanomicrobia</taxon>
        <taxon>Methanosarcinales</taxon>
        <taxon>Methanosarcinaceae</taxon>
        <taxon>Methanosarcina</taxon>
    </lineage>
</organism>
<dbReference type="Proteomes" id="UP000002487">
    <property type="component" value="Chromosome"/>
</dbReference>
<feature type="transmembrane region" description="Helical" evidence="6">
    <location>
        <begin position="369"/>
        <end position="388"/>
    </location>
</feature>
<keyword evidence="4 6" id="KW-1133">Transmembrane helix</keyword>
<feature type="transmembrane region" description="Helical" evidence="6">
    <location>
        <begin position="425"/>
        <end position="444"/>
    </location>
</feature>
<evidence type="ECO:0000313" key="8">
    <source>
        <dbReference type="Proteomes" id="UP000002487"/>
    </source>
</evidence>
<keyword evidence="8" id="KW-1185">Reference proteome</keyword>
<dbReference type="SUPFAM" id="SSF81665">
    <property type="entry name" value="Calcium ATPase, transmembrane domain M"/>
    <property type="match status" value="1"/>
</dbReference>
<dbReference type="RefSeq" id="WP_011023666.1">
    <property type="nucleotide sequence ID" value="NC_003552.1"/>
</dbReference>
<feature type="transmembrane region" description="Helical" evidence="6">
    <location>
        <begin position="337"/>
        <end position="357"/>
    </location>
</feature>
<dbReference type="Pfam" id="PF13440">
    <property type="entry name" value="Polysacc_synt_3"/>
    <property type="match status" value="1"/>
</dbReference>
<dbReference type="EMBL" id="AE010299">
    <property type="protein sequence ID" value="AAM07117.1"/>
    <property type="molecule type" value="Genomic_DNA"/>
</dbReference>
<dbReference type="HOGENOM" id="CLU_022017_7_3_2"/>
<proteinExistence type="predicted"/>
<dbReference type="PANTHER" id="PTHR30250:SF11">
    <property type="entry name" value="O-ANTIGEN TRANSPORTER-RELATED"/>
    <property type="match status" value="1"/>
</dbReference>
<protein>
    <submittedName>
        <fullName evidence="7">Polysaccharide biosynthesis protein</fullName>
    </submittedName>
</protein>
<sequence length="492" mass="55128">MNEKKIKSNNENLLLVKRIGLIGLTNFLLSFSGIILLPILTKTLSIEEYGYWVQIGVTVGIVTVLAMLGLPFTLVRFLAPLHKKEEILEIFYSIYVIQILISILVSSIFFIFSKEIASILFEGNSLIVEIMALIVFFECCSSFLIGYLRAREQIKKYSILNLIKTILQITLISYLVLSGKGIIGAEIGLLCSSVSVFLVLNYIIISEIGVKIPRFKNIKEYLNFGIPTIPGNLSNWIVNASDRYVINYYLGPASVGYYSPGYSLGSILDMFSFPLNFILPATLSRYYDNNNIDEVKNILSNSLKYYLLIAVPSFFGISLLSKSLLTTLTTPEIASRGYLVTPFVALSSLFLGIYTILQKIVVLEKKTSIGAKIWLISALINIALNVVLIPSFGIISAAFTTLLAFTVSLILILRSTRSFKIYVDYRSVLKIIVSSLIMSVILVLNNPSTLIEIFFTIIICAIAYFIVLHIFKTFEYEETIIKKKLAIIKKKL</sequence>
<feature type="transmembrane region" description="Helical" evidence="6">
    <location>
        <begin position="159"/>
        <end position="177"/>
    </location>
</feature>
<evidence type="ECO:0000313" key="7">
    <source>
        <dbReference type="EMBL" id="AAM07117.1"/>
    </source>
</evidence>
<dbReference type="InterPro" id="IPR023298">
    <property type="entry name" value="ATPase_P-typ_TM_dom_sf"/>
</dbReference>
<accession>Q8TJL8</accession>
<dbReference type="InParanoid" id="Q8TJL8"/>
<keyword evidence="5 6" id="KW-0472">Membrane</keyword>
<keyword evidence="3 6" id="KW-0812">Transmembrane</keyword>
<feature type="transmembrane region" description="Helical" evidence="6">
    <location>
        <begin position="21"/>
        <end position="40"/>
    </location>
</feature>
<evidence type="ECO:0000256" key="4">
    <source>
        <dbReference type="ARBA" id="ARBA00022989"/>
    </source>
</evidence>
<dbReference type="GeneID" id="1475658"/>
<dbReference type="GO" id="GO:0005886">
    <property type="term" value="C:plasma membrane"/>
    <property type="evidence" value="ECO:0000318"/>
    <property type="project" value="GO_Central"/>
</dbReference>
<dbReference type="OrthoDB" id="112053at2157"/>
<dbReference type="STRING" id="188937.MA_3764"/>
<dbReference type="InterPro" id="IPR050833">
    <property type="entry name" value="Poly_Biosynth_Transport"/>
</dbReference>